<dbReference type="GeneID" id="97006842"/>
<proteinExistence type="predicted"/>
<feature type="transmembrane region" description="Helical" evidence="5">
    <location>
        <begin position="115"/>
        <end position="133"/>
    </location>
</feature>
<evidence type="ECO:0000256" key="2">
    <source>
        <dbReference type="ARBA" id="ARBA00022692"/>
    </source>
</evidence>
<feature type="transmembrane region" description="Helical" evidence="5">
    <location>
        <begin position="145"/>
        <end position="167"/>
    </location>
</feature>
<dbReference type="UniPathway" id="UPA00895"/>
<keyword evidence="3 5" id="KW-1133">Transmembrane helix</keyword>
<feature type="transmembrane region" description="Helical" evidence="5">
    <location>
        <begin position="6"/>
        <end position="25"/>
    </location>
</feature>
<keyword evidence="2 5" id="KW-0812">Transmembrane</keyword>
<dbReference type="GO" id="GO:0016020">
    <property type="term" value="C:membrane"/>
    <property type="evidence" value="ECO:0007669"/>
    <property type="project" value="UniProtKB-SubCell"/>
</dbReference>
<comment type="caution">
    <text evidence="7">The sequence shown here is derived from an EMBL/GenBank/DDBJ whole genome shotgun (WGS) entry which is preliminary data.</text>
</comment>
<protein>
    <recommendedName>
        <fullName evidence="6">Methylamine utilisation protein MauE domain-containing protein</fullName>
    </recommendedName>
</protein>
<evidence type="ECO:0000259" key="6">
    <source>
        <dbReference type="Pfam" id="PF07291"/>
    </source>
</evidence>
<evidence type="ECO:0000313" key="8">
    <source>
        <dbReference type="Proteomes" id="UP000190696"/>
    </source>
</evidence>
<feature type="transmembrane region" description="Helical" evidence="5">
    <location>
        <begin position="46"/>
        <end position="67"/>
    </location>
</feature>
<dbReference type="Proteomes" id="UP000190696">
    <property type="component" value="Unassembled WGS sequence"/>
</dbReference>
<organism evidence="7 8">
    <name type="scientific">Bacillus mycoides</name>
    <dbReference type="NCBI Taxonomy" id="1405"/>
    <lineage>
        <taxon>Bacteria</taxon>
        <taxon>Bacillati</taxon>
        <taxon>Bacillota</taxon>
        <taxon>Bacilli</taxon>
        <taxon>Bacillales</taxon>
        <taxon>Bacillaceae</taxon>
        <taxon>Bacillus</taxon>
        <taxon>Bacillus cereus group</taxon>
    </lineage>
</organism>
<reference evidence="7 8" key="1">
    <citation type="submission" date="2017-01" db="EMBL/GenBank/DDBJ databases">
        <title>Bacillus cereus isolates.</title>
        <authorList>
            <person name="Beno S.M."/>
        </authorList>
    </citation>
    <scope>NUCLEOTIDE SEQUENCE [LARGE SCALE GENOMIC DNA]</scope>
    <source>
        <strain evidence="7 8">FSL W7-1108</strain>
    </source>
</reference>
<evidence type="ECO:0000256" key="3">
    <source>
        <dbReference type="ARBA" id="ARBA00022989"/>
    </source>
</evidence>
<comment type="subcellular location">
    <subcellularLocation>
        <location evidence="1">Membrane</location>
        <topology evidence="1">Multi-pass membrane protein</topology>
    </subcellularLocation>
</comment>
<evidence type="ECO:0000256" key="5">
    <source>
        <dbReference type="SAM" id="Phobius"/>
    </source>
</evidence>
<dbReference type="AlphaFoldDB" id="A0A1S9T0F2"/>
<feature type="domain" description="Methylamine utilisation protein MauE" evidence="6">
    <location>
        <begin position="1"/>
        <end position="131"/>
    </location>
</feature>
<accession>A0A1S9T0F2</accession>
<feature type="transmembrane region" description="Helical" evidence="5">
    <location>
        <begin position="73"/>
        <end position="94"/>
    </location>
</feature>
<evidence type="ECO:0000256" key="1">
    <source>
        <dbReference type="ARBA" id="ARBA00004141"/>
    </source>
</evidence>
<name>A0A1S9T0F2_BACMY</name>
<dbReference type="RefSeq" id="WP_011983442.1">
    <property type="nucleotide sequence ID" value="NZ_CP128130.1"/>
</dbReference>
<sequence length="181" mass="21064">MNLIINMTCFIFGYIFITSSLYKLLRFEQHYAIVHSYNIVPESTNRLFAWFDSLVELVIGLCLLIGLLLKINLIFAMLLMLMYTIAITINLFRGRTNIDCGCGGVVGNGKISKKLVFRNVIMIISIFILWLNFDYKVFSFPFNNQFLFLHSYLILTIIIYLTIKIIYSFKLNIRNIITKGE</sequence>
<keyword evidence="4 5" id="KW-0472">Membrane</keyword>
<dbReference type="Pfam" id="PF07291">
    <property type="entry name" value="MauE"/>
    <property type="match status" value="1"/>
</dbReference>
<dbReference type="InterPro" id="IPR009908">
    <property type="entry name" value="Methylamine_util_MauE"/>
</dbReference>
<dbReference type="EMBL" id="MUAI01000042">
    <property type="protein sequence ID" value="OOR03478.1"/>
    <property type="molecule type" value="Genomic_DNA"/>
</dbReference>
<dbReference type="GO" id="GO:0030416">
    <property type="term" value="P:methylamine metabolic process"/>
    <property type="evidence" value="ECO:0007669"/>
    <property type="project" value="InterPro"/>
</dbReference>
<evidence type="ECO:0000256" key="4">
    <source>
        <dbReference type="ARBA" id="ARBA00023136"/>
    </source>
</evidence>
<evidence type="ECO:0000313" key="7">
    <source>
        <dbReference type="EMBL" id="OOR03478.1"/>
    </source>
</evidence>
<gene>
    <name evidence="7" type="ORF">BW900_26770</name>
</gene>